<dbReference type="OrthoDB" id="9777385at2"/>
<dbReference type="GO" id="GO:0050118">
    <property type="term" value="F:N-acetyldiaminopimelate deacetylase activity"/>
    <property type="evidence" value="ECO:0007669"/>
    <property type="project" value="UniProtKB-ARBA"/>
</dbReference>
<feature type="binding site" evidence="2">
    <location>
        <position position="368"/>
    </location>
    <ligand>
        <name>Mn(2+)</name>
        <dbReference type="ChEBI" id="CHEBI:29035"/>
        <label>2</label>
    </ligand>
</feature>
<dbReference type="Proteomes" id="UP000093053">
    <property type="component" value="Chromosome"/>
</dbReference>
<dbReference type="InterPro" id="IPR011650">
    <property type="entry name" value="Peptidase_M20_dimer"/>
</dbReference>
<dbReference type="KEGG" id="led:BBK82_31980"/>
<comment type="cofactor">
    <cofactor evidence="2">
        <name>Mn(2+)</name>
        <dbReference type="ChEBI" id="CHEBI:29035"/>
    </cofactor>
    <text evidence="2">The Mn(2+) ion enhances activity.</text>
</comment>
<gene>
    <name evidence="4" type="ORF">BBK82_31980</name>
</gene>
<evidence type="ECO:0000313" key="4">
    <source>
        <dbReference type="EMBL" id="ANZ39980.1"/>
    </source>
</evidence>
<keyword evidence="1 4" id="KW-0378">Hydrolase</keyword>
<evidence type="ECO:0000256" key="2">
    <source>
        <dbReference type="PIRSR" id="PIRSR005962-1"/>
    </source>
</evidence>
<dbReference type="InterPro" id="IPR036264">
    <property type="entry name" value="Bact_exopeptidase_dim_dom"/>
</dbReference>
<dbReference type="Pfam" id="PF01546">
    <property type="entry name" value="Peptidase_M20"/>
    <property type="match status" value="1"/>
</dbReference>
<feature type="binding site" evidence="2">
    <location>
        <position position="136"/>
    </location>
    <ligand>
        <name>Mn(2+)</name>
        <dbReference type="ChEBI" id="CHEBI:29035"/>
        <label>2</label>
    </ligand>
</feature>
<dbReference type="FunFam" id="3.30.70.360:FF:000001">
    <property type="entry name" value="N-acetyldiaminopimelate deacetylase"/>
    <property type="match status" value="1"/>
</dbReference>
<feature type="binding site" evidence="2">
    <location>
        <position position="102"/>
    </location>
    <ligand>
        <name>Mn(2+)</name>
        <dbReference type="ChEBI" id="CHEBI:29035"/>
        <label>2</label>
    </ligand>
</feature>
<dbReference type="RefSeq" id="WP_065918321.1">
    <property type="nucleotide sequence ID" value="NZ_CP016793.1"/>
</dbReference>
<dbReference type="Gene3D" id="3.40.630.10">
    <property type="entry name" value="Zn peptidases"/>
    <property type="match status" value="1"/>
</dbReference>
<reference evidence="4 5" key="1">
    <citation type="submission" date="2016-07" db="EMBL/GenBank/DDBJ databases">
        <title>Complete genome sequence of the Lentzea guizhouensis DHS C013.</title>
        <authorList>
            <person name="Cao C."/>
        </authorList>
    </citation>
    <scope>NUCLEOTIDE SEQUENCE [LARGE SCALE GENOMIC DNA]</scope>
    <source>
        <strain evidence="4 5">DHS C013</strain>
    </source>
</reference>
<dbReference type="GO" id="GO:0046872">
    <property type="term" value="F:metal ion binding"/>
    <property type="evidence" value="ECO:0007669"/>
    <property type="project" value="UniProtKB-KW"/>
</dbReference>
<keyword evidence="2" id="KW-0479">Metal-binding</keyword>
<dbReference type="InterPro" id="IPR017439">
    <property type="entry name" value="Amidohydrolase"/>
</dbReference>
<dbReference type="PIRSF" id="PIRSF005962">
    <property type="entry name" value="Pept_M20D_amidohydro"/>
    <property type="match status" value="1"/>
</dbReference>
<dbReference type="Pfam" id="PF07687">
    <property type="entry name" value="M20_dimer"/>
    <property type="match status" value="1"/>
</dbReference>
<dbReference type="STRING" id="1586287.BBK82_31980"/>
<dbReference type="SUPFAM" id="SSF55031">
    <property type="entry name" value="Bacterial exopeptidase dimerisation domain"/>
    <property type="match status" value="1"/>
</dbReference>
<dbReference type="Gene3D" id="3.30.70.360">
    <property type="match status" value="1"/>
</dbReference>
<dbReference type="AlphaFoldDB" id="A0A1B2HQH1"/>
<accession>A0A1B2HQH1</accession>
<dbReference type="SUPFAM" id="SSF53187">
    <property type="entry name" value="Zn-dependent exopeptidases"/>
    <property type="match status" value="1"/>
</dbReference>
<evidence type="ECO:0000259" key="3">
    <source>
        <dbReference type="Pfam" id="PF07687"/>
    </source>
</evidence>
<organism evidence="4 5">
    <name type="scientific">Lentzea guizhouensis</name>
    <dbReference type="NCBI Taxonomy" id="1586287"/>
    <lineage>
        <taxon>Bacteria</taxon>
        <taxon>Bacillati</taxon>
        <taxon>Actinomycetota</taxon>
        <taxon>Actinomycetes</taxon>
        <taxon>Pseudonocardiales</taxon>
        <taxon>Pseudonocardiaceae</taxon>
        <taxon>Lentzea</taxon>
    </lineage>
</organism>
<feature type="domain" description="Peptidase M20 dimerisation" evidence="3">
    <location>
        <begin position="185"/>
        <end position="281"/>
    </location>
</feature>
<dbReference type="InterPro" id="IPR002933">
    <property type="entry name" value="Peptidase_M20"/>
</dbReference>
<keyword evidence="5" id="KW-1185">Reference proteome</keyword>
<dbReference type="GO" id="GO:0019877">
    <property type="term" value="P:diaminopimelate biosynthetic process"/>
    <property type="evidence" value="ECO:0007669"/>
    <property type="project" value="UniProtKB-ARBA"/>
</dbReference>
<dbReference type="EMBL" id="CP016793">
    <property type="protein sequence ID" value="ANZ39980.1"/>
    <property type="molecule type" value="Genomic_DNA"/>
</dbReference>
<dbReference type="PANTHER" id="PTHR11014:SF63">
    <property type="entry name" value="METALLOPEPTIDASE, PUTATIVE (AFU_ORTHOLOGUE AFUA_6G09600)-RELATED"/>
    <property type="match status" value="1"/>
</dbReference>
<evidence type="ECO:0000256" key="1">
    <source>
        <dbReference type="ARBA" id="ARBA00022801"/>
    </source>
</evidence>
<evidence type="ECO:0000313" key="5">
    <source>
        <dbReference type="Proteomes" id="UP000093053"/>
    </source>
</evidence>
<feature type="binding site" evidence="2">
    <location>
        <position position="163"/>
    </location>
    <ligand>
        <name>Mn(2+)</name>
        <dbReference type="ChEBI" id="CHEBI:29035"/>
        <label>2</label>
    </ligand>
</feature>
<feature type="binding site" evidence="2">
    <location>
        <position position="100"/>
    </location>
    <ligand>
        <name>Mn(2+)</name>
        <dbReference type="ChEBI" id="CHEBI:29035"/>
        <label>2</label>
    </ligand>
</feature>
<sequence>MTLDLAALYRDLHQHPELSLQEFRTAGVLADALRPLGYEVTTEVGGTGVVGVLRNGEGPTVLLRADMDALPVREETGLPYASTARAVDANGDEQPVAHACGHDMHVTCLIGAAEELANSRDQWSGTLLVVGQPAEELGCGARNMVADGLFDRFGRPDVVLAQHVGPLPAGFLAHGSGPLMAASNTVNVTLHGRGGHGSSPETAVDPVLMAAHVVVRLQGIVSREVSPSERAVVTVGQIHAGTKENIIPDTAELGINIRTFSDHTSGIIRDAIERIVRAEAAASGAPREPEFEWRDAMPPLVSDPDATARTVAAFTEHFGTERLIPNAVVNASEDVGEFGTAAGVPTVFWFFGGIDFNARTPGPVPMNHSPAFAPDVEPTVKTGVDALVVAAKAWLQS</sequence>
<protein>
    <submittedName>
        <fullName evidence="4">Amidohydrolase</fullName>
    </submittedName>
</protein>
<dbReference type="NCBIfam" id="TIGR01891">
    <property type="entry name" value="amidohydrolases"/>
    <property type="match status" value="1"/>
</dbReference>
<proteinExistence type="predicted"/>
<keyword evidence="2" id="KW-0464">Manganese</keyword>
<dbReference type="PANTHER" id="PTHR11014">
    <property type="entry name" value="PEPTIDASE M20 FAMILY MEMBER"/>
    <property type="match status" value="1"/>
</dbReference>
<name>A0A1B2HQH1_9PSEU</name>